<name>A0AAD0U4L0_9BURK</name>
<dbReference type="Proteomes" id="UP000269199">
    <property type="component" value="Chromosome"/>
</dbReference>
<gene>
    <name evidence="2" type="ORF">RC54_04035</name>
</gene>
<evidence type="ECO:0000259" key="1">
    <source>
        <dbReference type="Pfam" id="PF18925"/>
    </source>
</evidence>
<dbReference type="RefSeq" id="WP_061789240.1">
    <property type="nucleotide sequence ID" value="NZ_CP024996.1"/>
</dbReference>
<proteinExistence type="predicted"/>
<evidence type="ECO:0000313" key="2">
    <source>
        <dbReference type="EMBL" id="AYR23039.1"/>
    </source>
</evidence>
<dbReference type="AlphaFoldDB" id="A0AAD0U4L0"/>
<organism evidence="2 3">
    <name type="scientific">Herbaspirillum rubrisubalbicans</name>
    <dbReference type="NCBI Taxonomy" id="80842"/>
    <lineage>
        <taxon>Bacteria</taxon>
        <taxon>Pseudomonadati</taxon>
        <taxon>Pseudomonadota</taxon>
        <taxon>Betaproteobacteria</taxon>
        <taxon>Burkholderiales</taxon>
        <taxon>Oxalobacteraceae</taxon>
        <taxon>Herbaspirillum</taxon>
    </lineage>
</organism>
<accession>A0AAD0U4L0</accession>
<dbReference type="Pfam" id="PF18925">
    <property type="entry name" value="DUF5675"/>
    <property type="match status" value="1"/>
</dbReference>
<reference evidence="2 3" key="1">
    <citation type="submission" date="2017-11" db="EMBL/GenBank/DDBJ databases">
        <title>Complete genome sequence of Herbaspirillum rubrisubalbicans DSM 11543.</title>
        <authorList>
            <person name="Chen M."/>
            <person name="An Q."/>
        </authorList>
    </citation>
    <scope>NUCLEOTIDE SEQUENCE [LARGE SCALE GENOMIC DNA]</scope>
    <source>
        <strain evidence="2 3">DSM 11543</strain>
    </source>
</reference>
<dbReference type="InterPro" id="IPR043732">
    <property type="entry name" value="DUF5675"/>
</dbReference>
<evidence type="ECO:0000313" key="3">
    <source>
        <dbReference type="Proteomes" id="UP000269199"/>
    </source>
</evidence>
<feature type="domain" description="DUF5675" evidence="1">
    <location>
        <begin position="5"/>
        <end position="118"/>
    </location>
</feature>
<protein>
    <recommendedName>
        <fullName evidence="1">DUF5675 domain-containing protein</fullName>
    </recommendedName>
</protein>
<dbReference type="EMBL" id="CP024996">
    <property type="protein sequence ID" value="AYR23039.1"/>
    <property type="molecule type" value="Genomic_DNA"/>
</dbReference>
<sequence length="133" mass="14566">MKLLLQREPSTKKSTAGKLFIDGVFECYTLEDIVRARGVKVYGQTAIPAGTYQVLLTQSPRFKRVLPLLLNVPGFEGIRIHPGNKAEDTDGCILVGDAPAPDWVGQSKVAFDRLFAKLRLTAEPITIEIRGAA</sequence>